<evidence type="ECO:0000256" key="4">
    <source>
        <dbReference type="PROSITE-ProRule" id="PRU00325"/>
    </source>
</evidence>
<feature type="region of interest" description="Disordered" evidence="5">
    <location>
        <begin position="759"/>
        <end position="799"/>
    </location>
</feature>
<dbReference type="InterPro" id="IPR018289">
    <property type="entry name" value="MULE_transposase_dom"/>
</dbReference>
<sequence length="799" mass="91480">MTLIYFDYGGHYSHRGDVVKWNPKEFQIYSLFTYGSVEEFNYSSLVEKIRRKVNVDEATRLKLSYIHGVLQRVSYIYDDNDVLGYIWLCENKEQVVLHVEVVEGVEQTRKSSQASRQEITSGKSSRVMGICDEVRNDGGDNVDRVGCYPEIGESSESFAGWDIVPCNPDIGNNELGVDDCEGTEGDLDVDEYRGTIAYPGVDNYQGSHVVEPDEVVDVVEVEWDDGIDMRVKQEFDSKREVQDLVDRAVHKHCFEVATIKSTLKLLVYKCRGIGCKWSVRVATEKGSDRWSVRTYNKMHTCSRLTTSTSNIKKKGTPRLVASVVHEDYPDEYETPTPKMLIGLVQRRLSYEVSYSTALRGKKLAVADLRGSPEDCYKMLPSYLHMLEKMNHGTLTRLECGEGNKFKYVFFALGASIEGFQVMRKVIIVDETFLKTVYGGVLIVATAQDPEHHNYPLAFAVVDSENDASWRLFLQTLKTVVADHPDLVFVSDRNKSIIKTVGEVYPSAKHGYCLWHMSQNVKSRAYGVNKKEVAAQFRECGRIYTEVEFLRVYHEFRIMHPKCAEYLDESVDDCKWARCYFPEERYNICTTNSVESINGVFKDQRKYSLLPLFDSIIAKICEWSNKHRKAAAEVPRTQKLVPSVYKLLHRRCEIAKKLPVTELNSFMLEYTVIGEDGKRHMVDLRSKSCSCRRYDIDKYPCEHAIAATMFHAKTSEVDLPECCSRYYFSENWVTAYCKTIYHVPNTSAWEVPTHISGRCVLPPDNPKKKGRTQEARFPSVGEHRGRQRSRGLGGYFNMST</sequence>
<dbReference type="PANTHER" id="PTHR31973:SF187">
    <property type="entry name" value="MUTATOR TRANSPOSASE MUDRA PROTEIN"/>
    <property type="match status" value="1"/>
</dbReference>
<dbReference type="Pfam" id="PF10551">
    <property type="entry name" value="MULE"/>
    <property type="match status" value="1"/>
</dbReference>
<keyword evidence="8" id="KW-1185">Reference proteome</keyword>
<keyword evidence="1" id="KW-0479">Metal-binding</keyword>
<dbReference type="AlphaFoldDB" id="A0ABD1C381"/>
<dbReference type="Proteomes" id="UP001558713">
    <property type="component" value="Unassembled WGS sequence"/>
</dbReference>
<keyword evidence="3" id="KW-0862">Zinc</keyword>
<evidence type="ECO:0000259" key="6">
    <source>
        <dbReference type="PROSITE" id="PS50966"/>
    </source>
</evidence>
<evidence type="ECO:0000256" key="2">
    <source>
        <dbReference type="ARBA" id="ARBA00022771"/>
    </source>
</evidence>
<dbReference type="PROSITE" id="PS50966">
    <property type="entry name" value="ZF_SWIM"/>
    <property type="match status" value="1"/>
</dbReference>
<dbReference type="InterPro" id="IPR007527">
    <property type="entry name" value="Znf_SWIM"/>
</dbReference>
<feature type="compositionally biased region" description="Basic and acidic residues" evidence="5">
    <location>
        <begin position="764"/>
        <end position="773"/>
    </location>
</feature>
<evidence type="ECO:0000256" key="5">
    <source>
        <dbReference type="SAM" id="MobiDB-lite"/>
    </source>
</evidence>
<dbReference type="InterPro" id="IPR018290">
    <property type="entry name" value="MULE_transposase_N"/>
</dbReference>
<dbReference type="EMBL" id="JBANAX010000059">
    <property type="protein sequence ID" value="KAL1223952.1"/>
    <property type="molecule type" value="Genomic_DNA"/>
</dbReference>
<name>A0ABD1C381_CARAN</name>
<protein>
    <submittedName>
        <fullName evidence="7">Protein FAR-RED ELONGATED HYPOCOTYL 3</fullName>
    </submittedName>
</protein>
<comment type="caution">
    <text evidence="7">The sequence shown here is derived from an EMBL/GenBank/DDBJ whole genome shotgun (WGS) entry which is preliminary data.</text>
</comment>
<dbReference type="InterPro" id="IPR004332">
    <property type="entry name" value="Transposase_MuDR"/>
</dbReference>
<dbReference type="GO" id="GO:0008270">
    <property type="term" value="F:zinc ion binding"/>
    <property type="evidence" value="ECO:0007669"/>
    <property type="project" value="UniProtKB-KW"/>
</dbReference>
<proteinExistence type="predicted"/>
<accession>A0ABD1C381</accession>
<dbReference type="InterPro" id="IPR006564">
    <property type="entry name" value="Znf_PMZ"/>
</dbReference>
<organism evidence="7 8">
    <name type="scientific">Cardamine amara subsp. amara</name>
    <dbReference type="NCBI Taxonomy" id="228776"/>
    <lineage>
        <taxon>Eukaryota</taxon>
        <taxon>Viridiplantae</taxon>
        <taxon>Streptophyta</taxon>
        <taxon>Embryophyta</taxon>
        <taxon>Tracheophyta</taxon>
        <taxon>Spermatophyta</taxon>
        <taxon>Magnoliopsida</taxon>
        <taxon>eudicotyledons</taxon>
        <taxon>Gunneridae</taxon>
        <taxon>Pentapetalae</taxon>
        <taxon>rosids</taxon>
        <taxon>malvids</taxon>
        <taxon>Brassicales</taxon>
        <taxon>Brassicaceae</taxon>
        <taxon>Cardamineae</taxon>
        <taxon>Cardamine</taxon>
    </lineage>
</organism>
<dbReference type="Pfam" id="PF10532">
    <property type="entry name" value="Plant_all_beta"/>
    <property type="match status" value="1"/>
</dbReference>
<dbReference type="Pfam" id="PF03108">
    <property type="entry name" value="DBD_Tnp_Mut"/>
    <property type="match status" value="1"/>
</dbReference>
<keyword evidence="2 4" id="KW-0863">Zinc-finger</keyword>
<gene>
    <name evidence="7" type="ORF">V5N11_004492</name>
</gene>
<dbReference type="Pfam" id="PF04434">
    <property type="entry name" value="SWIM"/>
    <property type="match status" value="1"/>
</dbReference>
<reference evidence="7 8" key="1">
    <citation type="submission" date="2024-04" db="EMBL/GenBank/DDBJ databases">
        <title>Genome assembly C_amara_ONT_v2.</title>
        <authorList>
            <person name="Yant L."/>
            <person name="Moore C."/>
            <person name="Slenker M."/>
        </authorList>
    </citation>
    <scope>NUCLEOTIDE SEQUENCE [LARGE SCALE GENOMIC DNA]</scope>
    <source>
        <tissue evidence="7">Leaf</tissue>
    </source>
</reference>
<evidence type="ECO:0000256" key="1">
    <source>
        <dbReference type="ARBA" id="ARBA00022723"/>
    </source>
</evidence>
<feature type="domain" description="SWIM-type" evidence="6">
    <location>
        <begin position="669"/>
        <end position="711"/>
    </location>
</feature>
<dbReference type="PANTHER" id="PTHR31973">
    <property type="entry name" value="POLYPROTEIN, PUTATIVE-RELATED"/>
    <property type="match status" value="1"/>
</dbReference>
<evidence type="ECO:0000256" key="3">
    <source>
        <dbReference type="ARBA" id="ARBA00022833"/>
    </source>
</evidence>
<evidence type="ECO:0000313" key="8">
    <source>
        <dbReference type="Proteomes" id="UP001558713"/>
    </source>
</evidence>
<dbReference type="SMART" id="SM00575">
    <property type="entry name" value="ZnF_PMZ"/>
    <property type="match status" value="1"/>
</dbReference>
<evidence type="ECO:0000313" key="7">
    <source>
        <dbReference type="EMBL" id="KAL1223952.1"/>
    </source>
</evidence>